<dbReference type="InterPro" id="IPR019438">
    <property type="entry name" value="Q_salvage"/>
</dbReference>
<reference evidence="6" key="1">
    <citation type="submission" date="2019-02" db="EMBL/GenBank/DDBJ databases">
        <authorList>
            <person name="Gruber-Vodicka R. H."/>
            <person name="Seah K. B. B."/>
        </authorList>
    </citation>
    <scope>NUCLEOTIDE SEQUENCE</scope>
    <source>
        <strain evidence="6">BECK_S127</strain>
    </source>
</reference>
<dbReference type="PANTHER" id="PTHR21314:SF0">
    <property type="entry name" value="QUEUOSINE 5'-PHOSPHATE N-GLYCOSYLASE_HYDROLASE"/>
    <property type="match status" value="1"/>
</dbReference>
<dbReference type="Pfam" id="PF10343">
    <property type="entry name" value="Q_salvage"/>
    <property type="match status" value="1"/>
</dbReference>
<evidence type="ECO:0000256" key="2">
    <source>
        <dbReference type="ARBA" id="ARBA00035119"/>
    </source>
</evidence>
<dbReference type="AlphaFoldDB" id="A0A451BRD3"/>
<name>A0A451BRD3_9GAMM</name>
<evidence type="ECO:0000256" key="3">
    <source>
        <dbReference type="ARBA" id="ARBA00035306"/>
    </source>
</evidence>
<evidence type="ECO:0000313" key="6">
    <source>
        <dbReference type="EMBL" id="VFK80846.1"/>
    </source>
</evidence>
<evidence type="ECO:0000256" key="5">
    <source>
        <dbReference type="ARBA" id="ARBA00048204"/>
    </source>
</evidence>
<dbReference type="GO" id="GO:0006400">
    <property type="term" value="P:tRNA modification"/>
    <property type="evidence" value="ECO:0007669"/>
    <property type="project" value="TreeGrafter"/>
</dbReference>
<comment type="similarity">
    <text evidence="2">Belongs to the QNG1 protein family.</text>
</comment>
<dbReference type="EMBL" id="CAADHB010000166">
    <property type="protein sequence ID" value="VFK80846.1"/>
    <property type="molecule type" value="Genomic_DNA"/>
</dbReference>
<comment type="catalytic activity">
    <reaction evidence="5">
        <text>queuosine 5'-phosphate + H2O = queuine + D-ribose 5-phosphate</text>
        <dbReference type="Rhea" id="RHEA:75387"/>
        <dbReference type="ChEBI" id="CHEBI:15377"/>
        <dbReference type="ChEBI" id="CHEBI:17433"/>
        <dbReference type="ChEBI" id="CHEBI:78346"/>
        <dbReference type="ChEBI" id="CHEBI:194371"/>
    </reaction>
    <physiologicalReaction direction="left-to-right" evidence="5">
        <dbReference type="Rhea" id="RHEA:75388"/>
    </physiologicalReaction>
</comment>
<evidence type="ECO:0000256" key="1">
    <source>
        <dbReference type="ARBA" id="ARBA00022801"/>
    </source>
</evidence>
<keyword evidence="1" id="KW-0378">Hydrolase</keyword>
<dbReference type="PANTHER" id="PTHR21314">
    <property type="entry name" value="QUEUOSINE 5'-PHOSPHATE N-GLYCOSYLASE_HYDROLASE-RELATED"/>
    <property type="match status" value="1"/>
</dbReference>
<sequence length="321" mass="37201">MSNNKVLLTTRHVVDNSEHVSLNLNHLYRYCDDLIHPNFLHWIHIFPFDLFSLPFRERLHFITILDVTSFCYWPEPKWAVTYGGNTSDGTMALVASLAKGIEDGYPLTDFGYLSQMPMSDFDNVFNKKGTMPLKSDRLKILHETGRIVSNKFGGEFDHIVKLSKNDALVMLGLIVKFIPGFADTTIFEGKEVFFYKKAQLLISDIHYLFGAHDASYHFHNISKLTACADYKLPQVLRQHGILEYSEELELAIDCCRFLSANSKEEIEIRANTIWAVEEIKNNLRARGLMVESCQINDYLWLESQHNDRFDKPYHRVITTFY</sequence>
<dbReference type="GO" id="GO:0016787">
    <property type="term" value="F:hydrolase activity"/>
    <property type="evidence" value="ECO:0007669"/>
    <property type="project" value="UniProtKB-KW"/>
</dbReference>
<proteinExistence type="inferred from homology"/>
<protein>
    <recommendedName>
        <fullName evidence="3">Queuosine 5'-phosphate N-glycosylase/hydrolase</fullName>
    </recommendedName>
    <alternativeName>
        <fullName evidence="4">Queuosine-nucleotide N-glycosylase/hydrolase</fullName>
    </alternativeName>
</protein>
<organism evidence="6">
    <name type="scientific">Candidatus Kentrum sp. SD</name>
    <dbReference type="NCBI Taxonomy" id="2126332"/>
    <lineage>
        <taxon>Bacteria</taxon>
        <taxon>Pseudomonadati</taxon>
        <taxon>Pseudomonadota</taxon>
        <taxon>Gammaproteobacteria</taxon>
        <taxon>Candidatus Kentrum</taxon>
    </lineage>
</organism>
<gene>
    <name evidence="6" type="ORF">BECKSD772D_GA0070982_11663</name>
</gene>
<evidence type="ECO:0000256" key="4">
    <source>
        <dbReference type="ARBA" id="ARBA00035393"/>
    </source>
</evidence>
<accession>A0A451BRD3</accession>